<proteinExistence type="predicted"/>
<keyword evidence="2" id="KW-1185">Reference proteome</keyword>
<name>A0ABU0A4E5_9BACI</name>
<comment type="caution">
    <text evidence="1">The sequence shown here is derived from an EMBL/GenBank/DDBJ whole genome shotgun (WGS) entry which is preliminary data.</text>
</comment>
<reference evidence="1 2" key="1">
    <citation type="submission" date="2023-07" db="EMBL/GenBank/DDBJ databases">
        <title>Genomic Encyclopedia of Type Strains, Phase IV (KMG-IV): sequencing the most valuable type-strain genomes for metagenomic binning, comparative biology and taxonomic classification.</title>
        <authorList>
            <person name="Goeker M."/>
        </authorList>
    </citation>
    <scope>NUCLEOTIDE SEQUENCE [LARGE SCALE GENOMIC DNA]</scope>
    <source>
        <strain evidence="1 2">DSM 9768</strain>
    </source>
</reference>
<evidence type="ECO:0000313" key="1">
    <source>
        <dbReference type="EMBL" id="MDQ0257979.1"/>
    </source>
</evidence>
<dbReference type="Proteomes" id="UP001230005">
    <property type="component" value="Unassembled WGS sequence"/>
</dbReference>
<protein>
    <submittedName>
        <fullName evidence="1">Uncharacterized protein</fullName>
    </submittedName>
</protein>
<accession>A0ABU0A4E5</accession>
<gene>
    <name evidence="1" type="ORF">J2S74_005442</name>
</gene>
<sequence length="50" mass="5529">MNPVFVAAGKNIRNAVEDKKYHDLLCLPPGLVKHHRPGSQALFLKGVDHP</sequence>
<evidence type="ECO:0000313" key="2">
    <source>
        <dbReference type="Proteomes" id="UP001230005"/>
    </source>
</evidence>
<organism evidence="1 2">
    <name type="scientific">Evansella vedderi</name>
    <dbReference type="NCBI Taxonomy" id="38282"/>
    <lineage>
        <taxon>Bacteria</taxon>
        <taxon>Bacillati</taxon>
        <taxon>Bacillota</taxon>
        <taxon>Bacilli</taxon>
        <taxon>Bacillales</taxon>
        <taxon>Bacillaceae</taxon>
        <taxon>Evansella</taxon>
    </lineage>
</organism>
<dbReference type="EMBL" id="JAUSUG010000039">
    <property type="protein sequence ID" value="MDQ0257979.1"/>
    <property type="molecule type" value="Genomic_DNA"/>
</dbReference>